<keyword evidence="1" id="KW-1133">Transmembrane helix</keyword>
<organism evidence="2 3">
    <name type="scientific">Nocardia uniformis</name>
    <dbReference type="NCBI Taxonomy" id="53432"/>
    <lineage>
        <taxon>Bacteria</taxon>
        <taxon>Bacillati</taxon>
        <taxon>Actinomycetota</taxon>
        <taxon>Actinomycetes</taxon>
        <taxon>Mycobacteriales</taxon>
        <taxon>Nocardiaceae</taxon>
        <taxon>Nocardia</taxon>
    </lineage>
</organism>
<dbReference type="AlphaFoldDB" id="A0A849C8A9"/>
<name>A0A849C8A9_9NOCA</name>
<evidence type="ECO:0000313" key="3">
    <source>
        <dbReference type="Proteomes" id="UP000586827"/>
    </source>
</evidence>
<dbReference type="EMBL" id="JABELX010000012">
    <property type="protein sequence ID" value="NNH74046.1"/>
    <property type="molecule type" value="Genomic_DNA"/>
</dbReference>
<evidence type="ECO:0000313" key="2">
    <source>
        <dbReference type="EMBL" id="NNH74046.1"/>
    </source>
</evidence>
<evidence type="ECO:0000256" key="1">
    <source>
        <dbReference type="SAM" id="Phobius"/>
    </source>
</evidence>
<keyword evidence="3" id="KW-1185">Reference proteome</keyword>
<feature type="transmembrane region" description="Helical" evidence="1">
    <location>
        <begin position="7"/>
        <end position="28"/>
    </location>
</feature>
<dbReference type="RefSeq" id="WP_067516683.1">
    <property type="nucleotide sequence ID" value="NZ_JABELX010000012.1"/>
</dbReference>
<keyword evidence="1" id="KW-0472">Membrane</keyword>
<feature type="transmembrane region" description="Helical" evidence="1">
    <location>
        <begin position="180"/>
        <end position="200"/>
    </location>
</feature>
<gene>
    <name evidence="2" type="ORF">HLB23_30040</name>
</gene>
<protein>
    <submittedName>
        <fullName evidence="2">Uncharacterized protein</fullName>
    </submittedName>
</protein>
<sequence length="231" mass="24796">MSFRGHPLAYPVTVTIGALAISLAWAPFADPELLGLLAAVALIIVGYTVLRLAIAYSTAGTAAVFTRPGEPVRATEAGERDVTVRRVRQQYRLVSRSWLEFVDGERTVWLPVFFDPALVILTPTEAEFSGRAIRIGALRVYPAGRRRDSEPVGRLIDNPSRPDPDGVALATTAARWRRRLLLDAQPAVAAPFAGLFWVYVAGGGPVAFTAATVVAATTATWLTAIRGSDPS</sequence>
<reference evidence="2 3" key="1">
    <citation type="submission" date="2020-05" db="EMBL/GenBank/DDBJ databases">
        <title>MicrobeNet Type strains.</title>
        <authorList>
            <person name="Nicholson A.C."/>
        </authorList>
    </citation>
    <scope>NUCLEOTIDE SEQUENCE [LARGE SCALE GENOMIC DNA]</scope>
    <source>
        <strain evidence="2 3">JCM 3224</strain>
    </source>
</reference>
<accession>A0A849C8A9</accession>
<feature type="transmembrane region" description="Helical" evidence="1">
    <location>
        <begin position="206"/>
        <end position="225"/>
    </location>
</feature>
<feature type="transmembrane region" description="Helical" evidence="1">
    <location>
        <begin position="34"/>
        <end position="54"/>
    </location>
</feature>
<keyword evidence="1" id="KW-0812">Transmembrane</keyword>
<dbReference type="Proteomes" id="UP000586827">
    <property type="component" value="Unassembled WGS sequence"/>
</dbReference>
<comment type="caution">
    <text evidence="2">The sequence shown here is derived from an EMBL/GenBank/DDBJ whole genome shotgun (WGS) entry which is preliminary data.</text>
</comment>
<proteinExistence type="predicted"/>